<dbReference type="HOGENOM" id="CLU_045498_5_0_0"/>
<dbReference type="PANTHER" id="PTHR43701">
    <property type="entry name" value="MEMBRANE TRANSPORTER PROTEIN MJ0441-RELATED"/>
    <property type="match status" value="1"/>
</dbReference>
<dbReference type="EMBL" id="CP001744">
    <property type="protein sequence ID" value="ADG67017.1"/>
    <property type="molecule type" value="Genomic_DNA"/>
</dbReference>
<reference evidence="6 7" key="1">
    <citation type="journal article" date="2010" name="Stand. Genomic Sci.">
        <title>Complete genome sequence of Planctomyces limnophilus type strain (Mu 290).</title>
        <authorList>
            <person name="Labutti K."/>
            <person name="Sikorski J."/>
            <person name="Schneider S."/>
            <person name="Nolan M."/>
            <person name="Lucas S."/>
            <person name="Glavina Del Rio T."/>
            <person name="Tice H."/>
            <person name="Cheng J.F."/>
            <person name="Goodwin L."/>
            <person name="Pitluck S."/>
            <person name="Liolios K."/>
            <person name="Ivanova N."/>
            <person name="Mavromatis K."/>
            <person name="Mikhailova N."/>
            <person name="Pati A."/>
            <person name="Chen A."/>
            <person name="Palaniappan K."/>
            <person name="Land M."/>
            <person name="Hauser L."/>
            <person name="Chang Y.J."/>
            <person name="Jeffries C.D."/>
            <person name="Tindall B.J."/>
            <person name="Rohde M."/>
            <person name="Goker M."/>
            <person name="Woyke T."/>
            <person name="Bristow J."/>
            <person name="Eisen J.A."/>
            <person name="Markowitz V."/>
            <person name="Hugenholtz P."/>
            <person name="Kyrpides N.C."/>
            <person name="Klenk H.P."/>
            <person name="Lapidus A."/>
        </authorList>
    </citation>
    <scope>NUCLEOTIDE SEQUENCE [LARGE SCALE GENOMIC DNA]</scope>
    <source>
        <strain evidence="7">ATCC 43296 / DSM 3776 / IFAM 1008 / 290</strain>
    </source>
</reference>
<dbReference type="KEGG" id="plm:Plim_1182"/>
<comment type="subcellular location">
    <subcellularLocation>
        <location evidence="5">Cell membrane</location>
        <topology evidence="5">Multi-pass membrane protein</topology>
    </subcellularLocation>
    <subcellularLocation>
        <location evidence="1">Membrane</location>
        <topology evidence="1">Multi-pass membrane protein</topology>
    </subcellularLocation>
</comment>
<dbReference type="InterPro" id="IPR002781">
    <property type="entry name" value="TM_pro_TauE-like"/>
</dbReference>
<protein>
    <recommendedName>
        <fullName evidence="5">Probable membrane transporter protein</fullName>
    </recommendedName>
</protein>
<dbReference type="eggNOG" id="COG0730">
    <property type="taxonomic scope" value="Bacteria"/>
</dbReference>
<dbReference type="AlphaFoldDB" id="D5SU32"/>
<dbReference type="STRING" id="521674.Plim_1182"/>
<keyword evidence="7" id="KW-1185">Reference proteome</keyword>
<sequence>MLMSWPEWIEFSLQFNHVLAIIAGSLVGLSLGLTGGGGAIFAVPLLVYGMGVDPREAITISLIAVGLTSFTGFLSRWRMGEVDLKTGFLFALSGMIGTPAGTWIANLIPETVLMLAFAGLMLIVAERMWKKATKPFVKDSLCQPTGHEELDDQMTCQRSLSGQLILTSRCAALLLMVGVLTGVIAGLFGVGGGFVIIPALVLFSGMPIHKAVGTSLFVISLVSLSGVISQTVAGRTVDLQITLPFVLGGLAGVVAGQAFAKRLSGPALQKTFVVAIVLVATMVIVRNLTA</sequence>
<evidence type="ECO:0000313" key="7">
    <source>
        <dbReference type="Proteomes" id="UP000002220"/>
    </source>
</evidence>
<evidence type="ECO:0000256" key="5">
    <source>
        <dbReference type="RuleBase" id="RU363041"/>
    </source>
</evidence>
<feature type="transmembrane region" description="Helical" evidence="5">
    <location>
        <begin position="272"/>
        <end position="289"/>
    </location>
</feature>
<feature type="transmembrane region" description="Helical" evidence="5">
    <location>
        <begin position="57"/>
        <end position="75"/>
    </location>
</feature>
<name>D5SU32_PLAL2</name>
<accession>D5SU32</accession>
<proteinExistence type="inferred from homology"/>
<keyword evidence="3 5" id="KW-1133">Transmembrane helix</keyword>
<dbReference type="InterPro" id="IPR051598">
    <property type="entry name" value="TSUP/Inactive_protease-like"/>
</dbReference>
<evidence type="ECO:0000256" key="1">
    <source>
        <dbReference type="ARBA" id="ARBA00004141"/>
    </source>
</evidence>
<keyword evidence="4 5" id="KW-0472">Membrane</keyword>
<keyword evidence="2 5" id="KW-0812">Transmembrane</keyword>
<gene>
    <name evidence="6" type="ordered locus">Plim_1182</name>
</gene>
<feature type="transmembrane region" description="Helical" evidence="5">
    <location>
        <begin position="111"/>
        <end position="129"/>
    </location>
</feature>
<feature type="transmembrane region" description="Helical" evidence="5">
    <location>
        <begin position="241"/>
        <end position="260"/>
    </location>
</feature>
<evidence type="ECO:0000256" key="4">
    <source>
        <dbReference type="ARBA" id="ARBA00023136"/>
    </source>
</evidence>
<evidence type="ECO:0000256" key="2">
    <source>
        <dbReference type="ARBA" id="ARBA00022692"/>
    </source>
</evidence>
<comment type="similarity">
    <text evidence="5">Belongs to the 4-toluene sulfonate uptake permease (TSUP) (TC 2.A.102) family.</text>
</comment>
<feature type="transmembrane region" description="Helical" evidence="5">
    <location>
        <begin position="208"/>
        <end position="229"/>
    </location>
</feature>
<dbReference type="Pfam" id="PF01925">
    <property type="entry name" value="TauE"/>
    <property type="match status" value="1"/>
</dbReference>
<feature type="transmembrane region" description="Helical" evidence="5">
    <location>
        <begin position="173"/>
        <end position="202"/>
    </location>
</feature>
<dbReference type="RefSeq" id="WP_013109448.1">
    <property type="nucleotide sequence ID" value="NC_014148.1"/>
</dbReference>
<keyword evidence="5" id="KW-1003">Cell membrane</keyword>
<evidence type="ECO:0000313" key="6">
    <source>
        <dbReference type="EMBL" id="ADG67017.1"/>
    </source>
</evidence>
<evidence type="ECO:0000256" key="3">
    <source>
        <dbReference type="ARBA" id="ARBA00022989"/>
    </source>
</evidence>
<dbReference type="GO" id="GO:0005886">
    <property type="term" value="C:plasma membrane"/>
    <property type="evidence" value="ECO:0007669"/>
    <property type="project" value="UniProtKB-SubCell"/>
</dbReference>
<feature type="transmembrane region" description="Helical" evidence="5">
    <location>
        <begin position="21"/>
        <end position="45"/>
    </location>
</feature>
<organism evidence="6 7">
    <name type="scientific">Planctopirus limnophila (strain ATCC 43296 / DSM 3776 / IFAM 1008 / Mu 290)</name>
    <name type="common">Planctomyces limnophilus</name>
    <dbReference type="NCBI Taxonomy" id="521674"/>
    <lineage>
        <taxon>Bacteria</taxon>
        <taxon>Pseudomonadati</taxon>
        <taxon>Planctomycetota</taxon>
        <taxon>Planctomycetia</taxon>
        <taxon>Planctomycetales</taxon>
        <taxon>Planctomycetaceae</taxon>
        <taxon>Planctopirus</taxon>
    </lineage>
</organism>
<dbReference type="Proteomes" id="UP000002220">
    <property type="component" value="Chromosome"/>
</dbReference>
<dbReference type="PANTHER" id="PTHR43701:SF2">
    <property type="entry name" value="MEMBRANE TRANSPORTER PROTEIN YJNA-RELATED"/>
    <property type="match status" value="1"/>
</dbReference>